<comment type="caution">
    <text evidence="3">The sequence shown here is derived from an EMBL/GenBank/DDBJ whole genome shotgun (WGS) entry which is preliminary data.</text>
</comment>
<keyword evidence="4" id="KW-1185">Reference proteome</keyword>
<evidence type="ECO:0000256" key="1">
    <source>
        <dbReference type="SAM" id="MobiDB-lite"/>
    </source>
</evidence>
<dbReference type="InterPro" id="IPR013897">
    <property type="entry name" value="Duc1"/>
</dbReference>
<gene>
    <name evidence="3" type="ORF">BGW38_010685</name>
</gene>
<feature type="domain" description="Domain of unknown function at the cortex 1" evidence="2">
    <location>
        <begin position="43"/>
        <end position="368"/>
    </location>
</feature>
<dbReference type="OrthoDB" id="2119945at2759"/>
<dbReference type="AlphaFoldDB" id="A0A9P6KFD7"/>
<sequence length="375" mass="41620">MAPSSIVEFNNIRYRIRISAGPVPNKTGKGQCSRPSSDTDFISQYLTPIAANNDSDPLLIETEDFVGHIVFRIKGQDQISGYEDGQKQDGLPILKDSAWFDQIPVFGYGGAGLEGQGTSRFGFGGGKRQNTHLSSLQIVGRFKREWPADQIVIGGTFEKPLKLPPFVSTAIKFLQSLDPGLNIDLTGPRPGYSSSLLSCINTINVSEANPCPFSDLDGPTPPHDSAKEAKDENEDDKKHWRSSSETLTNNMTTIPPWPSPNGEHIIENTDLLIDTAEDPKKRAKLVRDANLRRAYFSKSKHLARHQFRTDLVYSFDLFNPFVDCARFALKLPGFSLDFFKYLNDQPLTYEIKSRDGSVVFAAMSMELVPVNGPTE</sequence>
<dbReference type="Proteomes" id="UP000780801">
    <property type="component" value="Unassembled WGS sequence"/>
</dbReference>
<feature type="compositionally biased region" description="Polar residues" evidence="1">
    <location>
        <begin position="243"/>
        <end position="253"/>
    </location>
</feature>
<name>A0A9P6KFD7_9FUNG</name>
<dbReference type="PANTHER" id="PTHR34826">
    <property type="entry name" value="UPF0590 PROTEIN C409.17C"/>
    <property type="match status" value="1"/>
</dbReference>
<accession>A0A9P6KFD7</accession>
<dbReference type="PANTHER" id="PTHR34826:SF2">
    <property type="entry name" value="UPF0590 PROTEIN C409.17C"/>
    <property type="match status" value="1"/>
</dbReference>
<feature type="compositionally biased region" description="Basic and acidic residues" evidence="1">
    <location>
        <begin position="224"/>
        <end position="238"/>
    </location>
</feature>
<reference evidence="3" key="1">
    <citation type="journal article" date="2020" name="Fungal Divers.">
        <title>Resolving the Mortierellaceae phylogeny through synthesis of multi-gene phylogenetics and phylogenomics.</title>
        <authorList>
            <person name="Vandepol N."/>
            <person name="Liber J."/>
            <person name="Desiro A."/>
            <person name="Na H."/>
            <person name="Kennedy M."/>
            <person name="Barry K."/>
            <person name="Grigoriev I.V."/>
            <person name="Miller A.N."/>
            <person name="O'Donnell K."/>
            <person name="Stajich J.E."/>
            <person name="Bonito G."/>
        </authorList>
    </citation>
    <scope>NUCLEOTIDE SEQUENCE</scope>
    <source>
        <strain evidence="3">KOD1015</strain>
    </source>
</reference>
<feature type="region of interest" description="Disordered" evidence="1">
    <location>
        <begin position="211"/>
        <end position="262"/>
    </location>
</feature>
<evidence type="ECO:0000313" key="4">
    <source>
        <dbReference type="Proteomes" id="UP000780801"/>
    </source>
</evidence>
<dbReference type="EMBL" id="JAABOA010000902">
    <property type="protein sequence ID" value="KAF9582848.1"/>
    <property type="molecule type" value="Genomic_DNA"/>
</dbReference>
<organism evidence="3 4">
    <name type="scientific">Lunasporangiospora selenospora</name>
    <dbReference type="NCBI Taxonomy" id="979761"/>
    <lineage>
        <taxon>Eukaryota</taxon>
        <taxon>Fungi</taxon>
        <taxon>Fungi incertae sedis</taxon>
        <taxon>Mucoromycota</taxon>
        <taxon>Mortierellomycotina</taxon>
        <taxon>Mortierellomycetes</taxon>
        <taxon>Mortierellales</taxon>
        <taxon>Mortierellaceae</taxon>
        <taxon>Lunasporangiospora</taxon>
    </lineage>
</organism>
<evidence type="ECO:0000259" key="2">
    <source>
        <dbReference type="Pfam" id="PF08588"/>
    </source>
</evidence>
<protein>
    <recommendedName>
        <fullName evidence="2">Domain of unknown function at the cortex 1 domain-containing protein</fullName>
    </recommendedName>
</protein>
<evidence type="ECO:0000313" key="3">
    <source>
        <dbReference type="EMBL" id="KAF9582848.1"/>
    </source>
</evidence>
<dbReference type="Pfam" id="PF08588">
    <property type="entry name" value="Duc1"/>
    <property type="match status" value="1"/>
</dbReference>
<proteinExistence type="predicted"/>